<dbReference type="RefSeq" id="WP_338604950.1">
    <property type="nucleotide sequence ID" value="NZ_AP028679.1"/>
</dbReference>
<feature type="signal peptide" evidence="1">
    <location>
        <begin position="1"/>
        <end position="20"/>
    </location>
</feature>
<gene>
    <name evidence="2" type="ORF">FAK_04010</name>
</gene>
<evidence type="ECO:0000256" key="1">
    <source>
        <dbReference type="SAM" id="SignalP"/>
    </source>
</evidence>
<protein>
    <submittedName>
        <fullName evidence="2">Uncharacterized protein</fullName>
    </submittedName>
</protein>
<dbReference type="Proteomes" id="UP001366166">
    <property type="component" value="Chromosome"/>
</dbReference>
<name>A0AAU9E8U6_9BACT</name>
<dbReference type="AlphaFoldDB" id="A0AAU9E8U6"/>
<dbReference type="KEGG" id="dmp:FAK_04010"/>
<accession>A0AAU9E8U6</accession>
<reference evidence="3" key="1">
    <citation type="journal article" date="2023" name="Arch. Microbiol.">
        <title>Desulfoferula mesophilus gen. nov. sp. nov., a mesophilic sulfate-reducing bacterium isolated from a brackish lake sediment.</title>
        <authorList>
            <person name="Watanabe T."/>
            <person name="Yabe T."/>
            <person name="Tsuji J.M."/>
            <person name="Fukui M."/>
        </authorList>
    </citation>
    <scope>NUCLEOTIDE SEQUENCE [LARGE SCALE GENOMIC DNA]</scope>
    <source>
        <strain evidence="3">12FAK</strain>
    </source>
</reference>
<sequence>MRRVILACLLVLFSAASAAAWPPTLDEFRSLAVQAAPPGWKLNDSASLRSAGSCAPQLMVIFKDQGAFLEYRLDLDNPDENLDQGEGRSTTLDGKKALYMQAGDWPRFTYLTVFLPAQEASFTIGVNQDYTLEEMSIIYYAYPLNKLINEPVKAE</sequence>
<feature type="chain" id="PRO_5043414859" evidence="1">
    <location>
        <begin position="21"/>
        <end position="155"/>
    </location>
</feature>
<dbReference type="EMBL" id="AP028679">
    <property type="protein sequence ID" value="BEQ13335.1"/>
    <property type="molecule type" value="Genomic_DNA"/>
</dbReference>
<proteinExistence type="predicted"/>
<evidence type="ECO:0000313" key="2">
    <source>
        <dbReference type="EMBL" id="BEQ13335.1"/>
    </source>
</evidence>
<evidence type="ECO:0000313" key="3">
    <source>
        <dbReference type="Proteomes" id="UP001366166"/>
    </source>
</evidence>
<keyword evidence="1" id="KW-0732">Signal</keyword>
<keyword evidence="3" id="KW-1185">Reference proteome</keyword>
<organism evidence="2 3">
    <name type="scientific">Desulfoferula mesophila</name>
    <dbReference type="NCBI Taxonomy" id="3058419"/>
    <lineage>
        <taxon>Bacteria</taxon>
        <taxon>Pseudomonadati</taxon>
        <taxon>Thermodesulfobacteriota</taxon>
        <taxon>Desulfarculia</taxon>
        <taxon>Desulfarculales</taxon>
        <taxon>Desulfarculaceae</taxon>
        <taxon>Desulfoferula</taxon>
    </lineage>
</organism>